<evidence type="ECO:0000313" key="9">
    <source>
        <dbReference type="EMBL" id="KAA9134425.1"/>
    </source>
</evidence>
<dbReference type="GO" id="GO:0005886">
    <property type="term" value="C:plasma membrane"/>
    <property type="evidence" value="ECO:0007669"/>
    <property type="project" value="UniProtKB-SubCell"/>
</dbReference>
<dbReference type="Pfam" id="PF07690">
    <property type="entry name" value="MFS_1"/>
    <property type="match status" value="1"/>
</dbReference>
<feature type="transmembrane region" description="Helical" evidence="7">
    <location>
        <begin position="257"/>
        <end position="277"/>
    </location>
</feature>
<keyword evidence="10" id="KW-1185">Reference proteome</keyword>
<organism evidence="9 10">
    <name type="scientific">Microbacterium caowuchunii</name>
    <dbReference type="NCBI Taxonomy" id="2614638"/>
    <lineage>
        <taxon>Bacteria</taxon>
        <taxon>Bacillati</taxon>
        <taxon>Actinomycetota</taxon>
        <taxon>Actinomycetes</taxon>
        <taxon>Micrococcales</taxon>
        <taxon>Microbacteriaceae</taxon>
        <taxon>Microbacterium</taxon>
    </lineage>
</organism>
<dbReference type="SUPFAM" id="SSF103473">
    <property type="entry name" value="MFS general substrate transporter"/>
    <property type="match status" value="1"/>
</dbReference>
<proteinExistence type="predicted"/>
<protein>
    <submittedName>
        <fullName evidence="9">MFS transporter</fullName>
    </submittedName>
</protein>
<evidence type="ECO:0000259" key="8">
    <source>
        <dbReference type="PROSITE" id="PS50850"/>
    </source>
</evidence>
<feature type="transmembrane region" description="Helical" evidence="7">
    <location>
        <begin position="346"/>
        <end position="372"/>
    </location>
</feature>
<evidence type="ECO:0000256" key="4">
    <source>
        <dbReference type="ARBA" id="ARBA00022692"/>
    </source>
</evidence>
<dbReference type="PANTHER" id="PTHR23517">
    <property type="entry name" value="RESISTANCE PROTEIN MDTM, PUTATIVE-RELATED-RELATED"/>
    <property type="match status" value="1"/>
</dbReference>
<dbReference type="PROSITE" id="PS50850">
    <property type="entry name" value="MFS"/>
    <property type="match status" value="1"/>
</dbReference>
<sequence>MSAAAGRSIQSGPQRSPAGISLVATLLVVCMASSTLLSPFYPQWQEDWGLSTVVMTIVFAVYPLALLVTLLVAGSVSDHLGRRPVATAAMVILAIALGIFAVSGDAGMLLLGRVLQGISTGLAMTTLGAYSAELQPARMPGLAALVNAAAPTVGLALGAVLGGVVLDVWRDPVAVLFGVSAVISLVAAFTVWFLPETSPRIPGVARSLIPTVHVPAAARSTFARSVPAIAAAWATGGLFISLGASIVGRLFEESSHLLQGLTIGVIAGVGTVSVILMRRSSADAGFLVGTSTLAAGTILGVVAVTLHALPLYFVALALTGWGFGTAYAGALRLILPLAPAQERAGLFSAIYVVAYLAFGVPAVIAGIAIPIVGLEATAVGYGVLVVVAAVAATALRLHARGRGDDIASPHPGPA</sequence>
<evidence type="ECO:0000313" key="10">
    <source>
        <dbReference type="Proteomes" id="UP000326838"/>
    </source>
</evidence>
<dbReference type="InterPro" id="IPR020846">
    <property type="entry name" value="MFS_dom"/>
</dbReference>
<feature type="transmembrane region" description="Helical" evidence="7">
    <location>
        <begin position="85"/>
        <end position="104"/>
    </location>
</feature>
<dbReference type="EMBL" id="VYUY01000007">
    <property type="protein sequence ID" value="KAA9134425.1"/>
    <property type="molecule type" value="Genomic_DNA"/>
</dbReference>
<accession>A0A5N0TH56</accession>
<dbReference type="InterPro" id="IPR011701">
    <property type="entry name" value="MFS"/>
</dbReference>
<keyword evidence="4 7" id="KW-0812">Transmembrane</keyword>
<dbReference type="GO" id="GO:0022857">
    <property type="term" value="F:transmembrane transporter activity"/>
    <property type="evidence" value="ECO:0007669"/>
    <property type="project" value="InterPro"/>
</dbReference>
<evidence type="ECO:0000256" key="1">
    <source>
        <dbReference type="ARBA" id="ARBA00004651"/>
    </source>
</evidence>
<feature type="transmembrane region" description="Helical" evidence="7">
    <location>
        <begin position="172"/>
        <end position="194"/>
    </location>
</feature>
<feature type="transmembrane region" description="Helical" evidence="7">
    <location>
        <begin position="312"/>
        <end position="334"/>
    </location>
</feature>
<dbReference type="InterPro" id="IPR050171">
    <property type="entry name" value="MFS_Transporters"/>
</dbReference>
<feature type="transmembrane region" description="Helical" evidence="7">
    <location>
        <begin position="284"/>
        <end position="306"/>
    </location>
</feature>
<feature type="transmembrane region" description="Helical" evidence="7">
    <location>
        <begin position="20"/>
        <end position="41"/>
    </location>
</feature>
<dbReference type="InterPro" id="IPR036259">
    <property type="entry name" value="MFS_trans_sf"/>
</dbReference>
<name>A0A5N0TH56_9MICO</name>
<feature type="transmembrane region" description="Helical" evidence="7">
    <location>
        <begin position="53"/>
        <end position="73"/>
    </location>
</feature>
<feature type="transmembrane region" description="Helical" evidence="7">
    <location>
        <begin position="378"/>
        <end position="397"/>
    </location>
</feature>
<dbReference type="RefSeq" id="WP_150892726.1">
    <property type="nucleotide sequence ID" value="NZ_VYUY01000007.1"/>
</dbReference>
<gene>
    <name evidence="9" type="ORF">F6B40_06555</name>
</gene>
<evidence type="ECO:0000256" key="7">
    <source>
        <dbReference type="SAM" id="Phobius"/>
    </source>
</evidence>
<comment type="caution">
    <text evidence="9">The sequence shown here is derived from an EMBL/GenBank/DDBJ whole genome shotgun (WGS) entry which is preliminary data.</text>
</comment>
<keyword evidence="6 7" id="KW-0472">Membrane</keyword>
<keyword evidence="3" id="KW-1003">Cell membrane</keyword>
<keyword evidence="5 7" id="KW-1133">Transmembrane helix</keyword>
<evidence type="ECO:0000256" key="6">
    <source>
        <dbReference type="ARBA" id="ARBA00023136"/>
    </source>
</evidence>
<dbReference type="Gene3D" id="1.20.1250.20">
    <property type="entry name" value="MFS general substrate transporter like domains"/>
    <property type="match status" value="1"/>
</dbReference>
<keyword evidence="2" id="KW-0813">Transport</keyword>
<feature type="transmembrane region" description="Helical" evidence="7">
    <location>
        <begin position="228"/>
        <end position="251"/>
    </location>
</feature>
<feature type="transmembrane region" description="Helical" evidence="7">
    <location>
        <begin position="110"/>
        <end position="130"/>
    </location>
</feature>
<evidence type="ECO:0000256" key="2">
    <source>
        <dbReference type="ARBA" id="ARBA00022448"/>
    </source>
</evidence>
<evidence type="ECO:0000256" key="5">
    <source>
        <dbReference type="ARBA" id="ARBA00022989"/>
    </source>
</evidence>
<comment type="subcellular location">
    <subcellularLocation>
        <location evidence="1">Cell membrane</location>
        <topology evidence="1">Multi-pass membrane protein</topology>
    </subcellularLocation>
</comment>
<dbReference type="Proteomes" id="UP000326838">
    <property type="component" value="Unassembled WGS sequence"/>
</dbReference>
<dbReference type="AlphaFoldDB" id="A0A5N0TH56"/>
<feature type="domain" description="Major facilitator superfamily (MFS) profile" evidence="8">
    <location>
        <begin position="19"/>
        <end position="400"/>
    </location>
</feature>
<dbReference type="PANTHER" id="PTHR23517:SF13">
    <property type="entry name" value="MAJOR FACILITATOR SUPERFAMILY MFS_1"/>
    <property type="match status" value="1"/>
</dbReference>
<feature type="transmembrane region" description="Helical" evidence="7">
    <location>
        <begin position="142"/>
        <end position="166"/>
    </location>
</feature>
<reference evidence="10" key="1">
    <citation type="submission" date="2019-09" db="EMBL/GenBank/DDBJ databases">
        <title>Mumia zhuanghuii sp. nov. isolated from the intestinal contents of plateau pika (Ochotona curzoniae) in the Qinghai-Tibet plateau of China.</title>
        <authorList>
            <person name="Tian Z."/>
        </authorList>
    </citation>
    <scope>NUCLEOTIDE SEQUENCE [LARGE SCALE GENOMIC DNA]</scope>
    <source>
        <strain evidence="10">L-033</strain>
    </source>
</reference>
<evidence type="ECO:0000256" key="3">
    <source>
        <dbReference type="ARBA" id="ARBA00022475"/>
    </source>
</evidence>